<feature type="compositionally biased region" description="Polar residues" evidence="1">
    <location>
        <begin position="10"/>
        <end position="22"/>
    </location>
</feature>
<sequence length="131" mass="15003">MKDFTKELTYKTSRSSGAGGQNVNKVETSVTVMWNVAESDCFSIEAKEMIFNKLKNRINSEGILQLTVSESRTQLQNKKIATERILEIVKKSLFIPKSRKATKPSRAKIEKRIKAKKQLSEKKENRRLKGE</sequence>
<dbReference type="GO" id="GO:0003747">
    <property type="term" value="F:translation release factor activity"/>
    <property type="evidence" value="ECO:0007669"/>
    <property type="project" value="InterPro"/>
</dbReference>
<reference evidence="3 4" key="1">
    <citation type="submission" date="2019-03" db="EMBL/GenBank/DDBJ databases">
        <authorList>
            <person name="Kim H."/>
            <person name="Yu S.-M."/>
        </authorList>
    </citation>
    <scope>NUCLEOTIDE SEQUENCE [LARGE SCALE GENOMIC DNA]</scope>
    <source>
        <strain evidence="3 4">NBC122</strain>
    </source>
</reference>
<evidence type="ECO:0000313" key="3">
    <source>
        <dbReference type="EMBL" id="QBO57978.1"/>
    </source>
</evidence>
<proteinExistence type="predicted"/>
<name>A0A4P6ZEJ0_9FLAO</name>
<organism evidence="3 4">
    <name type="scientific">Chryseobacterium salivictor</name>
    <dbReference type="NCBI Taxonomy" id="2547600"/>
    <lineage>
        <taxon>Bacteria</taxon>
        <taxon>Pseudomonadati</taxon>
        <taxon>Bacteroidota</taxon>
        <taxon>Flavobacteriia</taxon>
        <taxon>Flavobacteriales</taxon>
        <taxon>Weeksellaceae</taxon>
        <taxon>Chryseobacterium group</taxon>
        <taxon>Chryseobacterium</taxon>
    </lineage>
</organism>
<keyword evidence="4" id="KW-1185">Reference proteome</keyword>
<dbReference type="Pfam" id="PF00472">
    <property type="entry name" value="RF-1"/>
    <property type="match status" value="1"/>
</dbReference>
<dbReference type="AlphaFoldDB" id="A0A4P6ZEJ0"/>
<dbReference type="InterPro" id="IPR000352">
    <property type="entry name" value="Pep_chain_release_fac_I"/>
</dbReference>
<accession>A0A4P6ZEJ0</accession>
<dbReference type="EMBL" id="CP037954">
    <property type="protein sequence ID" value="QBO57978.1"/>
    <property type="molecule type" value="Genomic_DNA"/>
</dbReference>
<dbReference type="GO" id="GO:0043022">
    <property type="term" value="F:ribosome binding"/>
    <property type="evidence" value="ECO:0007669"/>
    <property type="project" value="TreeGrafter"/>
</dbReference>
<feature type="domain" description="Prokaryotic-type class I peptide chain release factors" evidence="2">
    <location>
        <begin position="6"/>
        <end position="126"/>
    </location>
</feature>
<dbReference type="PANTHER" id="PTHR47814:SF1">
    <property type="entry name" value="PEPTIDYL-TRNA HYDROLASE ARFB"/>
    <property type="match status" value="1"/>
</dbReference>
<dbReference type="OrthoDB" id="9815709at2"/>
<dbReference type="EC" id="3.1.1.29" evidence="3"/>
<feature type="region of interest" description="Disordered" evidence="1">
    <location>
        <begin position="1"/>
        <end position="22"/>
    </location>
</feature>
<feature type="region of interest" description="Disordered" evidence="1">
    <location>
        <begin position="99"/>
        <end position="131"/>
    </location>
</feature>
<keyword evidence="3" id="KW-0378">Hydrolase</keyword>
<dbReference type="RefSeq" id="WP_133439448.1">
    <property type="nucleotide sequence ID" value="NZ_CP037954.1"/>
</dbReference>
<dbReference type="GO" id="GO:0004045">
    <property type="term" value="F:peptidyl-tRNA hydrolase activity"/>
    <property type="evidence" value="ECO:0007669"/>
    <property type="project" value="UniProtKB-EC"/>
</dbReference>
<evidence type="ECO:0000313" key="4">
    <source>
        <dbReference type="Proteomes" id="UP000294419"/>
    </source>
</evidence>
<dbReference type="PANTHER" id="PTHR47814">
    <property type="entry name" value="PEPTIDYL-TRNA HYDROLASE ARFB"/>
    <property type="match status" value="1"/>
</dbReference>
<dbReference type="KEGG" id="csal:NBC122_01151"/>
<dbReference type="GO" id="GO:0072344">
    <property type="term" value="P:rescue of stalled ribosome"/>
    <property type="evidence" value="ECO:0007669"/>
    <property type="project" value="TreeGrafter"/>
</dbReference>
<dbReference type="SUPFAM" id="SSF110916">
    <property type="entry name" value="Peptidyl-tRNA hydrolase domain-like"/>
    <property type="match status" value="1"/>
</dbReference>
<gene>
    <name evidence="3" type="primary">arfB</name>
    <name evidence="3" type="ORF">NBC122_01151</name>
</gene>
<dbReference type="Proteomes" id="UP000294419">
    <property type="component" value="Chromosome"/>
</dbReference>
<dbReference type="NCBIfam" id="NF006718">
    <property type="entry name" value="PRK09256.1"/>
    <property type="match status" value="1"/>
</dbReference>
<evidence type="ECO:0000259" key="2">
    <source>
        <dbReference type="Pfam" id="PF00472"/>
    </source>
</evidence>
<evidence type="ECO:0000256" key="1">
    <source>
        <dbReference type="SAM" id="MobiDB-lite"/>
    </source>
</evidence>
<protein>
    <submittedName>
        <fullName evidence="3">Peptidyl-tRNA hydrolase ArfB</fullName>
        <ecNumber evidence="3">3.1.1.29</ecNumber>
    </submittedName>
</protein>
<feature type="compositionally biased region" description="Basic and acidic residues" evidence="1">
    <location>
        <begin position="107"/>
        <end position="131"/>
    </location>
</feature>
<dbReference type="Gene3D" id="3.30.160.20">
    <property type="match status" value="1"/>
</dbReference>